<dbReference type="PRINTS" id="PR00344">
    <property type="entry name" value="BCTRLSENSOR"/>
</dbReference>
<dbReference type="Pfam" id="PF13185">
    <property type="entry name" value="GAF_2"/>
    <property type="match status" value="1"/>
</dbReference>
<dbReference type="GO" id="GO:0005524">
    <property type="term" value="F:ATP binding"/>
    <property type="evidence" value="ECO:0007669"/>
    <property type="project" value="UniProtKB-KW"/>
</dbReference>
<keyword evidence="13" id="KW-0902">Two-component regulatory system</keyword>
<dbReference type="SUPFAM" id="SSF55781">
    <property type="entry name" value="GAF domain-like"/>
    <property type="match status" value="2"/>
</dbReference>
<dbReference type="GO" id="GO:0030295">
    <property type="term" value="F:protein kinase activator activity"/>
    <property type="evidence" value="ECO:0007669"/>
    <property type="project" value="TreeGrafter"/>
</dbReference>
<keyword evidence="11" id="KW-0067">ATP-binding</keyword>
<keyword evidence="12" id="KW-1133">Transmembrane helix</keyword>
<feature type="domain" description="PAS" evidence="16">
    <location>
        <begin position="482"/>
        <end position="525"/>
    </location>
</feature>
<dbReference type="InterPro" id="IPR005467">
    <property type="entry name" value="His_kinase_dom"/>
</dbReference>
<dbReference type="GO" id="GO:0007234">
    <property type="term" value="P:osmosensory signaling via phosphorelay pathway"/>
    <property type="evidence" value="ECO:0007669"/>
    <property type="project" value="TreeGrafter"/>
</dbReference>
<evidence type="ECO:0000259" key="17">
    <source>
        <dbReference type="PROSITE" id="PS50113"/>
    </source>
</evidence>
<dbReference type="FunFam" id="3.30.565.10:FF:000023">
    <property type="entry name" value="PAS domain-containing sensor histidine kinase"/>
    <property type="match status" value="1"/>
</dbReference>
<protein>
    <recommendedName>
        <fullName evidence="4">histidine kinase</fullName>
        <ecNumber evidence="4">2.7.13.3</ecNumber>
    </recommendedName>
</protein>
<dbReference type="InterPro" id="IPR000014">
    <property type="entry name" value="PAS"/>
</dbReference>
<dbReference type="CDD" id="cd00082">
    <property type="entry name" value="HisKA"/>
    <property type="match status" value="1"/>
</dbReference>
<accession>A0A4P9K4K0</accession>
<evidence type="ECO:0000256" key="2">
    <source>
        <dbReference type="ARBA" id="ARBA00004236"/>
    </source>
</evidence>
<dbReference type="GO" id="GO:0005886">
    <property type="term" value="C:plasma membrane"/>
    <property type="evidence" value="ECO:0007669"/>
    <property type="project" value="UniProtKB-SubCell"/>
</dbReference>
<dbReference type="CDD" id="cd00130">
    <property type="entry name" value="PAS"/>
    <property type="match status" value="3"/>
</dbReference>
<dbReference type="Proteomes" id="UP000304864">
    <property type="component" value="Chromosome"/>
</dbReference>
<dbReference type="PROSITE" id="PS50113">
    <property type="entry name" value="PAC"/>
    <property type="match status" value="3"/>
</dbReference>
<dbReference type="GO" id="GO:0045121">
    <property type="term" value="C:membrane raft"/>
    <property type="evidence" value="ECO:0007669"/>
    <property type="project" value="UniProtKB-SubCell"/>
</dbReference>
<proteinExistence type="predicted"/>
<dbReference type="PROSITE" id="PS50109">
    <property type="entry name" value="HIS_KIN"/>
    <property type="match status" value="1"/>
</dbReference>
<dbReference type="SMART" id="SM00388">
    <property type="entry name" value="HisKA"/>
    <property type="match status" value="1"/>
</dbReference>
<dbReference type="InterPro" id="IPR003661">
    <property type="entry name" value="HisK_dim/P_dom"/>
</dbReference>
<keyword evidence="6" id="KW-0597">Phosphoprotein</keyword>
<keyword evidence="7" id="KW-0808">Transferase</keyword>
<dbReference type="GO" id="GO:0000155">
    <property type="term" value="F:phosphorelay sensor kinase activity"/>
    <property type="evidence" value="ECO:0007669"/>
    <property type="project" value="InterPro"/>
</dbReference>
<evidence type="ECO:0000256" key="13">
    <source>
        <dbReference type="ARBA" id="ARBA00023012"/>
    </source>
</evidence>
<evidence type="ECO:0000256" key="14">
    <source>
        <dbReference type="ARBA" id="ARBA00023136"/>
    </source>
</evidence>
<evidence type="ECO:0000313" key="18">
    <source>
        <dbReference type="EMBL" id="QCU89904.1"/>
    </source>
</evidence>
<evidence type="ECO:0000256" key="8">
    <source>
        <dbReference type="ARBA" id="ARBA00022692"/>
    </source>
</evidence>
<feature type="domain" description="PAC" evidence="17">
    <location>
        <begin position="427"/>
        <end position="481"/>
    </location>
</feature>
<evidence type="ECO:0000256" key="4">
    <source>
        <dbReference type="ARBA" id="ARBA00012438"/>
    </source>
</evidence>
<evidence type="ECO:0000259" key="16">
    <source>
        <dbReference type="PROSITE" id="PS50112"/>
    </source>
</evidence>
<reference evidence="18 19" key="1">
    <citation type="submission" date="2019-05" db="EMBL/GenBank/DDBJ databases">
        <title>Thiomicrorhabdus sediminis sp. nov, a novel sulfur-oxidizing bacterium isolated from coastal sediment.</title>
        <authorList>
            <person name="Liu X."/>
        </authorList>
    </citation>
    <scope>NUCLEOTIDE SEQUENCE [LARGE SCALE GENOMIC DNA]</scope>
    <source>
        <strain evidence="18 19">G1</strain>
    </source>
</reference>
<dbReference type="SMART" id="SM00091">
    <property type="entry name" value="PAS"/>
    <property type="match status" value="3"/>
</dbReference>
<evidence type="ECO:0000256" key="3">
    <source>
        <dbReference type="ARBA" id="ARBA00004314"/>
    </source>
</evidence>
<dbReference type="EMBL" id="CP040602">
    <property type="protein sequence ID" value="QCU89904.1"/>
    <property type="molecule type" value="Genomic_DNA"/>
</dbReference>
<dbReference type="InterPro" id="IPR036097">
    <property type="entry name" value="HisK_dim/P_sf"/>
</dbReference>
<dbReference type="Pfam" id="PF00512">
    <property type="entry name" value="HisKA"/>
    <property type="match status" value="1"/>
</dbReference>
<dbReference type="SMART" id="SM00065">
    <property type="entry name" value="GAF"/>
    <property type="match status" value="2"/>
</dbReference>
<feature type="domain" description="PAS" evidence="16">
    <location>
        <begin position="604"/>
        <end position="675"/>
    </location>
</feature>
<feature type="domain" description="Histidine kinase" evidence="15">
    <location>
        <begin position="734"/>
        <end position="953"/>
    </location>
</feature>
<dbReference type="KEGG" id="thig:FE785_04260"/>
<evidence type="ECO:0000256" key="11">
    <source>
        <dbReference type="ARBA" id="ARBA00022840"/>
    </source>
</evidence>
<name>A0A4P9K4K0_9GAMM</name>
<dbReference type="InterPro" id="IPR036890">
    <property type="entry name" value="HATPase_C_sf"/>
</dbReference>
<dbReference type="CDD" id="cd16922">
    <property type="entry name" value="HATPase_EvgS-ArcB-TorS-like"/>
    <property type="match status" value="1"/>
</dbReference>
<evidence type="ECO:0000256" key="10">
    <source>
        <dbReference type="ARBA" id="ARBA00022777"/>
    </source>
</evidence>
<evidence type="ECO:0000256" key="5">
    <source>
        <dbReference type="ARBA" id="ARBA00022475"/>
    </source>
</evidence>
<dbReference type="InterPro" id="IPR000700">
    <property type="entry name" value="PAS-assoc_C"/>
</dbReference>
<dbReference type="OrthoDB" id="9813913at2"/>
<keyword evidence="8" id="KW-0812">Transmembrane</keyword>
<dbReference type="InterPro" id="IPR004358">
    <property type="entry name" value="Sig_transdc_His_kin-like_C"/>
</dbReference>
<evidence type="ECO:0000313" key="19">
    <source>
        <dbReference type="Proteomes" id="UP000304864"/>
    </source>
</evidence>
<dbReference type="AlphaFoldDB" id="A0A4P9K4K0"/>
<dbReference type="SUPFAM" id="SSF47384">
    <property type="entry name" value="Homodimeric domain of signal transducing histidine kinase"/>
    <property type="match status" value="1"/>
</dbReference>
<feature type="domain" description="PAC" evidence="17">
    <location>
        <begin position="679"/>
        <end position="730"/>
    </location>
</feature>
<evidence type="ECO:0000256" key="9">
    <source>
        <dbReference type="ARBA" id="ARBA00022741"/>
    </source>
</evidence>
<dbReference type="SUPFAM" id="SSF55785">
    <property type="entry name" value="PYP-like sensor domain (PAS domain)"/>
    <property type="match status" value="3"/>
</dbReference>
<keyword evidence="9" id="KW-0547">Nucleotide-binding</keyword>
<dbReference type="FunFam" id="1.10.287.130:FF:000001">
    <property type="entry name" value="Two-component sensor histidine kinase"/>
    <property type="match status" value="1"/>
</dbReference>
<dbReference type="InterPro" id="IPR035965">
    <property type="entry name" value="PAS-like_dom_sf"/>
</dbReference>
<dbReference type="SUPFAM" id="SSF55874">
    <property type="entry name" value="ATPase domain of HSP90 chaperone/DNA topoisomerase II/histidine kinase"/>
    <property type="match status" value="1"/>
</dbReference>
<dbReference type="SMART" id="SM00387">
    <property type="entry name" value="HATPase_c"/>
    <property type="match status" value="1"/>
</dbReference>
<dbReference type="GO" id="GO:0000156">
    <property type="term" value="F:phosphorelay response regulator activity"/>
    <property type="evidence" value="ECO:0007669"/>
    <property type="project" value="TreeGrafter"/>
</dbReference>
<dbReference type="Gene3D" id="1.10.287.130">
    <property type="match status" value="1"/>
</dbReference>
<evidence type="ECO:0000256" key="6">
    <source>
        <dbReference type="ARBA" id="ARBA00022553"/>
    </source>
</evidence>
<dbReference type="Pfam" id="PF13426">
    <property type="entry name" value="PAS_9"/>
    <property type="match status" value="3"/>
</dbReference>
<evidence type="ECO:0000256" key="7">
    <source>
        <dbReference type="ARBA" id="ARBA00022679"/>
    </source>
</evidence>
<dbReference type="InterPro" id="IPR001610">
    <property type="entry name" value="PAC"/>
</dbReference>
<dbReference type="SMART" id="SM00086">
    <property type="entry name" value="PAC"/>
    <property type="match status" value="3"/>
</dbReference>
<dbReference type="Pfam" id="PF02518">
    <property type="entry name" value="HATPase_c"/>
    <property type="match status" value="1"/>
</dbReference>
<dbReference type="Gene3D" id="3.30.450.40">
    <property type="match status" value="2"/>
</dbReference>
<feature type="domain" description="PAC" evidence="17">
    <location>
        <begin position="556"/>
        <end position="607"/>
    </location>
</feature>
<evidence type="ECO:0000259" key="15">
    <source>
        <dbReference type="PROSITE" id="PS50109"/>
    </source>
</evidence>
<keyword evidence="5" id="KW-1003">Cell membrane</keyword>
<dbReference type="PANTHER" id="PTHR42878:SF7">
    <property type="entry name" value="SENSOR HISTIDINE KINASE GLRK"/>
    <property type="match status" value="1"/>
</dbReference>
<dbReference type="InterPro" id="IPR003018">
    <property type="entry name" value="GAF"/>
</dbReference>
<evidence type="ECO:0000256" key="1">
    <source>
        <dbReference type="ARBA" id="ARBA00000085"/>
    </source>
</evidence>
<dbReference type="NCBIfam" id="TIGR00229">
    <property type="entry name" value="sensory_box"/>
    <property type="match status" value="3"/>
</dbReference>
<dbReference type="PANTHER" id="PTHR42878">
    <property type="entry name" value="TWO-COMPONENT HISTIDINE KINASE"/>
    <property type="match status" value="1"/>
</dbReference>
<dbReference type="InterPro" id="IPR029016">
    <property type="entry name" value="GAF-like_dom_sf"/>
</dbReference>
<feature type="domain" description="PAS" evidence="16">
    <location>
        <begin position="355"/>
        <end position="426"/>
    </location>
</feature>
<keyword evidence="19" id="KW-1185">Reference proteome</keyword>
<keyword evidence="10" id="KW-0418">Kinase</keyword>
<dbReference type="EC" id="2.7.13.3" evidence="4"/>
<dbReference type="PROSITE" id="PS50112">
    <property type="entry name" value="PAS"/>
    <property type="match status" value="3"/>
</dbReference>
<dbReference type="RefSeq" id="WP_138564581.1">
    <property type="nucleotide sequence ID" value="NZ_CP040602.1"/>
</dbReference>
<sequence length="955" mass="108791">MQEAAIPENEKARLEALYKLEILDTEQEERFDRITRLVKTMFDAPIALITLVDENRQWFKSRQGFSVCETDRRVSFCAHAILEENVFVVENALEDTRFADNPLVLDPPHIRFYAGAQLVTRDGFVIGTLCIIDTKPRTFDAQQQKSLQEFASLVMTEIEYSDNRIFVHEMERSKKLTEIVSRAQLNFILQDDRQKAFDGLLNDILTLTESEYGFIGEVLYRQDNEPYLKTYAITNISWNENTRTFYEKNAPVGMEFYNLHSLFGVALTTGEPVISNNPYQDPRRGGLPEGHPDLNAFLGVPIHYDGKLVAMIGIANRLDGYDEKLIDFLNPLLVTIGQLVSSAKIKQQFIQGKEELVLLSEVVNQTTNAVVITDLDGKITWVNPSFKRLTGYENEELIGKKPGDILQGPETDPSVVEQIREALSASTGFDVELLNYSKSQTPYWVHIQCNQLRDAQGKHTGYIAVQSNVTESKKYEQALLESETRLRGLFELSSMGIALNDYDTGAFIEFNNALLQQTGYSREEFNALSYWELTPKEYQESEAIQLKNLELTGRYGPYEKEYIRKDGSRFPVVLNGMLIEGPSGRKLIWSFIEDVSESRKNQRELNQFKTTLDQTLDCVFMFDADQLKFFYVNQGAIQQLGYSKEELLAKHAYDIKSEFDKKQFKQKIMPLLNGESPSIRFETIYQHKDGKLIDVEVFLQYISPKNEQPRFVAIVRDISERKRIERMKSEFVSMVSHELRTPLTSISGALGLVVDGRFGNLDKDVLQMLLIAYKNTGRLSHLIDDLLDMEKLSVGKLKLAMQRESVADMIQHSVDAHKTYGVEKNVSIEVQSIDADLEVEVDSIRFEQVMANLLSNAIKFSPNDSLVTVSVEVLNGYVRTRVTDNGCGIPESFHDKIFDKFSQADSSDTRKKGGTGLGLAITRELVERMQGHIGFNSVEGEGAEFWFEFPLYRSV</sequence>
<keyword evidence="14" id="KW-0472">Membrane</keyword>
<dbReference type="Gene3D" id="3.30.450.20">
    <property type="entry name" value="PAS domain"/>
    <property type="match status" value="3"/>
</dbReference>
<evidence type="ECO:0000256" key="12">
    <source>
        <dbReference type="ARBA" id="ARBA00022989"/>
    </source>
</evidence>
<comment type="catalytic activity">
    <reaction evidence="1">
        <text>ATP + protein L-histidine = ADP + protein N-phospho-L-histidine.</text>
        <dbReference type="EC" id="2.7.13.3"/>
    </reaction>
</comment>
<dbReference type="InterPro" id="IPR003594">
    <property type="entry name" value="HATPase_dom"/>
</dbReference>
<dbReference type="Gene3D" id="3.30.565.10">
    <property type="entry name" value="Histidine kinase-like ATPase, C-terminal domain"/>
    <property type="match status" value="1"/>
</dbReference>
<dbReference type="Pfam" id="PF01590">
    <property type="entry name" value="GAF"/>
    <property type="match status" value="1"/>
</dbReference>
<organism evidence="18 19">
    <name type="scientific">Thiomicrorhabdus sediminis</name>
    <dbReference type="NCBI Taxonomy" id="2580412"/>
    <lineage>
        <taxon>Bacteria</taxon>
        <taxon>Pseudomonadati</taxon>
        <taxon>Pseudomonadota</taxon>
        <taxon>Gammaproteobacteria</taxon>
        <taxon>Thiotrichales</taxon>
        <taxon>Piscirickettsiaceae</taxon>
        <taxon>Thiomicrorhabdus</taxon>
    </lineage>
</organism>
<comment type="subcellular location">
    <subcellularLocation>
        <location evidence="2">Cell membrane</location>
    </subcellularLocation>
    <subcellularLocation>
        <location evidence="3">Membrane raft</location>
        <topology evidence="3">Multi-pass membrane protein</topology>
    </subcellularLocation>
</comment>
<gene>
    <name evidence="18" type="ORF">FE785_04260</name>
</gene>
<dbReference type="InterPro" id="IPR050351">
    <property type="entry name" value="BphY/WalK/GraS-like"/>
</dbReference>